<feature type="binding site" evidence="4">
    <location>
        <position position="82"/>
    </location>
    <ligand>
        <name>a divalent metal cation</name>
        <dbReference type="ChEBI" id="CHEBI:60240"/>
        <label>1</label>
    </ligand>
</feature>
<dbReference type="STRING" id="661478.OP10G_3030"/>
<proteinExistence type="inferred from homology"/>
<dbReference type="PANTHER" id="PTHR13799">
    <property type="entry name" value="NGG1 INTERACTING FACTOR 3"/>
    <property type="match status" value="1"/>
</dbReference>
<comment type="similarity">
    <text evidence="1">Belongs to the GTP cyclohydrolase I type 2/NIF3 family.</text>
</comment>
<dbReference type="InterPro" id="IPR036069">
    <property type="entry name" value="DUF34/NIF3_sf"/>
</dbReference>
<dbReference type="Proteomes" id="UP000027982">
    <property type="component" value="Chromosome"/>
</dbReference>
<accession>A0A068NS69</accession>
<keyword evidence="6" id="KW-1185">Reference proteome</keyword>
<dbReference type="Gene3D" id="3.40.1390.30">
    <property type="entry name" value="NIF3 (NGG1p interacting factor 3)-like"/>
    <property type="match status" value="1"/>
</dbReference>
<dbReference type="GO" id="GO:0046872">
    <property type="term" value="F:metal ion binding"/>
    <property type="evidence" value="ECO:0007669"/>
    <property type="project" value="UniProtKB-KW"/>
</dbReference>
<dbReference type="HOGENOM" id="CLU_097866_0_0_0"/>
<dbReference type="InterPro" id="IPR002678">
    <property type="entry name" value="DUF34/NIF3"/>
</dbReference>
<name>A0A068NS69_FIMGI</name>
<evidence type="ECO:0000256" key="1">
    <source>
        <dbReference type="ARBA" id="ARBA00006964"/>
    </source>
</evidence>
<evidence type="ECO:0000256" key="2">
    <source>
        <dbReference type="ARBA" id="ARBA00022112"/>
    </source>
</evidence>
<dbReference type="GO" id="GO:0005737">
    <property type="term" value="C:cytoplasm"/>
    <property type="evidence" value="ECO:0007669"/>
    <property type="project" value="TreeGrafter"/>
</dbReference>
<sequence length="248" mass="27541">MIGGEIEVRRVFLVVFPSEAALARVLNEAKPGDFVFSHHPLDMRCGDPRGEWGSGFQPISVDHLDALQHRWISFYSVHAPMDVNRLIGTTAALVEALGGRYVGGFYPYGDGFAGAICDIDPISTCELAEKYEELLGIPYLHEEGPRHDRIERVAIIPGCGDHVPSMRAAAEIGAQAYLTGEVHCHIDNDYGRSRMAEMKSYIAETPMSLLGGSHAATEFLVMRTQMAPWFEQVLGLETVLVPEQKWWR</sequence>
<feature type="binding site" evidence="4">
    <location>
        <position position="38"/>
    </location>
    <ligand>
        <name>a divalent metal cation</name>
        <dbReference type="ChEBI" id="CHEBI:60240"/>
        <label>1</label>
    </ligand>
</feature>
<dbReference type="SUPFAM" id="SSF102705">
    <property type="entry name" value="NIF3 (NGG1p interacting factor 3)-like"/>
    <property type="match status" value="1"/>
</dbReference>
<dbReference type="KEGG" id="fgi:OP10G_3030"/>
<dbReference type="AlphaFoldDB" id="A0A068NS69"/>
<protein>
    <recommendedName>
        <fullName evidence="2">GTP cyclohydrolase 1 type 2 homolog</fullName>
    </recommendedName>
</protein>
<dbReference type="eggNOG" id="COG0327">
    <property type="taxonomic scope" value="Bacteria"/>
</dbReference>
<dbReference type="Pfam" id="PF01784">
    <property type="entry name" value="DUF34_NIF3"/>
    <property type="match status" value="1"/>
</dbReference>
<organism evidence="5 6">
    <name type="scientific">Fimbriimonas ginsengisoli Gsoil 348</name>
    <dbReference type="NCBI Taxonomy" id="661478"/>
    <lineage>
        <taxon>Bacteria</taxon>
        <taxon>Bacillati</taxon>
        <taxon>Armatimonadota</taxon>
        <taxon>Fimbriimonadia</taxon>
        <taxon>Fimbriimonadales</taxon>
        <taxon>Fimbriimonadaceae</taxon>
        <taxon>Fimbriimonas</taxon>
    </lineage>
</organism>
<dbReference type="PANTHER" id="PTHR13799:SF14">
    <property type="entry name" value="GTP CYCLOHYDROLASE 1 TYPE 2 HOMOLOG"/>
    <property type="match status" value="1"/>
</dbReference>
<evidence type="ECO:0000256" key="4">
    <source>
        <dbReference type="PIRSR" id="PIRSR602678-1"/>
    </source>
</evidence>
<reference evidence="5 6" key="1">
    <citation type="journal article" date="2014" name="PLoS ONE">
        <title>The first complete genome sequence of the class fimbriimonadia in the phylum armatimonadetes.</title>
        <authorList>
            <person name="Hu Z.Y."/>
            <person name="Wang Y.Z."/>
            <person name="Im W.T."/>
            <person name="Wang S.Y."/>
            <person name="Zhao G.P."/>
            <person name="Zheng H.J."/>
            <person name="Quan Z.X."/>
        </authorList>
    </citation>
    <scope>NUCLEOTIDE SEQUENCE [LARGE SCALE GENOMIC DNA]</scope>
    <source>
        <strain evidence="5">Gsoil 348</strain>
    </source>
</reference>
<evidence type="ECO:0000313" key="6">
    <source>
        <dbReference type="Proteomes" id="UP000027982"/>
    </source>
</evidence>
<keyword evidence="3 4" id="KW-0479">Metal-binding</keyword>
<dbReference type="EMBL" id="CP007139">
    <property type="protein sequence ID" value="AIE86398.1"/>
    <property type="molecule type" value="Genomic_DNA"/>
</dbReference>
<feature type="binding site" evidence="4">
    <location>
        <position position="39"/>
    </location>
    <ligand>
        <name>a divalent metal cation</name>
        <dbReference type="ChEBI" id="CHEBI:60240"/>
        <label>1</label>
    </ligand>
</feature>
<gene>
    <name evidence="5" type="ORF">OP10G_3030</name>
</gene>
<evidence type="ECO:0000313" key="5">
    <source>
        <dbReference type="EMBL" id="AIE86398.1"/>
    </source>
</evidence>
<evidence type="ECO:0000256" key="3">
    <source>
        <dbReference type="ARBA" id="ARBA00022723"/>
    </source>
</evidence>